<gene>
    <name evidence="2" type="ORF">ASZ90_018919</name>
</gene>
<protein>
    <recommendedName>
        <fullName evidence="3">Tetratricopeptide repeat protein</fullName>
    </recommendedName>
</protein>
<evidence type="ECO:0000313" key="2">
    <source>
        <dbReference type="EMBL" id="KUG03674.1"/>
    </source>
</evidence>
<proteinExistence type="predicted"/>
<feature type="transmembrane region" description="Helical" evidence="1">
    <location>
        <begin position="53"/>
        <end position="74"/>
    </location>
</feature>
<feature type="transmembrane region" description="Helical" evidence="1">
    <location>
        <begin position="29"/>
        <end position="47"/>
    </location>
</feature>
<reference evidence="2" key="1">
    <citation type="journal article" date="2015" name="Proc. Natl. Acad. Sci. U.S.A.">
        <title>Networks of energetic and metabolic interactions define dynamics in microbial communities.</title>
        <authorList>
            <person name="Embree M."/>
            <person name="Liu J.K."/>
            <person name="Al-Bassam M.M."/>
            <person name="Zengler K."/>
        </authorList>
    </citation>
    <scope>NUCLEOTIDE SEQUENCE</scope>
</reference>
<evidence type="ECO:0000256" key="1">
    <source>
        <dbReference type="SAM" id="Phobius"/>
    </source>
</evidence>
<accession>A0A0W8E4T8</accession>
<feature type="transmembrane region" description="Helical" evidence="1">
    <location>
        <begin position="6"/>
        <end position="24"/>
    </location>
</feature>
<name>A0A0W8E4T8_9ZZZZ</name>
<comment type="caution">
    <text evidence="2">The sequence shown here is derived from an EMBL/GenBank/DDBJ whole genome shotgun (WGS) entry which is preliminary data.</text>
</comment>
<sequence length="177" mass="19873">MNPNLAPFIRLGAFIALVAMLLYLPTREFLKTTFMLGIPFVFILAYMRKARKYSLPWIIAIVLVVVTVGGYIYMLTGLPQRIATHQIVIEGTALLTDGKYDDAAHKFSELEHYGDVNTMDEKLALVEKEQDAARLLEQAKALVKSGEKDKALVLLQAVPSDTRAHQEASRLIRNLEE</sequence>
<dbReference type="AlphaFoldDB" id="A0A0W8E4T8"/>
<dbReference type="EMBL" id="LNQE01001872">
    <property type="protein sequence ID" value="KUG03674.1"/>
    <property type="molecule type" value="Genomic_DNA"/>
</dbReference>
<keyword evidence="1" id="KW-0812">Transmembrane</keyword>
<evidence type="ECO:0008006" key="3">
    <source>
        <dbReference type="Google" id="ProtNLM"/>
    </source>
</evidence>
<keyword evidence="1" id="KW-0472">Membrane</keyword>
<keyword evidence="1" id="KW-1133">Transmembrane helix</keyword>
<organism evidence="2">
    <name type="scientific">hydrocarbon metagenome</name>
    <dbReference type="NCBI Taxonomy" id="938273"/>
    <lineage>
        <taxon>unclassified sequences</taxon>
        <taxon>metagenomes</taxon>
        <taxon>ecological metagenomes</taxon>
    </lineage>
</organism>